<keyword evidence="7" id="KW-1185">Reference proteome</keyword>
<evidence type="ECO:0000313" key="7">
    <source>
        <dbReference type="Proteomes" id="UP000288794"/>
    </source>
</evidence>
<comment type="caution">
    <text evidence="6">The sequence shown here is derived from an EMBL/GenBank/DDBJ whole genome shotgun (WGS) entry which is preliminary data.</text>
</comment>
<dbReference type="Pfam" id="PF00114">
    <property type="entry name" value="Pilin"/>
    <property type="match status" value="1"/>
</dbReference>
<keyword evidence="5" id="KW-0812">Transmembrane</keyword>
<keyword evidence="4" id="KW-0281">Fimbrium</keyword>
<protein>
    <submittedName>
        <fullName evidence="6">Major pilin subunit</fullName>
    </submittedName>
</protein>
<comment type="similarity">
    <text evidence="2 4">Belongs to the N-Me-Phe pilin family.</text>
</comment>
<keyword evidence="5" id="KW-1133">Transmembrane helix</keyword>
<organism evidence="6 7">
    <name type="scientific">[Pantoea] beijingensis</name>
    <dbReference type="NCBI Taxonomy" id="1324864"/>
    <lineage>
        <taxon>Bacteria</taxon>
        <taxon>Pseudomonadati</taxon>
        <taxon>Pseudomonadota</taxon>
        <taxon>Gammaproteobacteria</taxon>
        <taxon>Enterobacterales</taxon>
        <taxon>Erwiniaceae</taxon>
        <taxon>Erwinia</taxon>
    </lineage>
</organism>
<evidence type="ECO:0000313" key="6">
    <source>
        <dbReference type="EMBL" id="RWR00515.1"/>
    </source>
</evidence>
<evidence type="ECO:0000256" key="2">
    <source>
        <dbReference type="ARBA" id="ARBA00005233"/>
    </source>
</evidence>
<dbReference type="EMBL" id="JMEE01000047">
    <property type="protein sequence ID" value="RWR00515.1"/>
    <property type="molecule type" value="Genomic_DNA"/>
</dbReference>
<dbReference type="GO" id="GO:0043107">
    <property type="term" value="P:type IV pilus-dependent motility"/>
    <property type="evidence" value="ECO:0007669"/>
    <property type="project" value="TreeGrafter"/>
</dbReference>
<dbReference type="Gene3D" id="3.30.700.10">
    <property type="entry name" value="Glycoprotein, Type 4 Pilin"/>
    <property type="match status" value="1"/>
</dbReference>
<accession>A0A443I8V3</accession>
<dbReference type="GO" id="GO:0007155">
    <property type="term" value="P:cell adhesion"/>
    <property type="evidence" value="ECO:0007669"/>
    <property type="project" value="InterPro"/>
</dbReference>
<dbReference type="SUPFAM" id="SSF54523">
    <property type="entry name" value="Pili subunits"/>
    <property type="match status" value="1"/>
</dbReference>
<proteinExistence type="inferred from homology"/>
<evidence type="ECO:0000256" key="5">
    <source>
        <dbReference type="SAM" id="Phobius"/>
    </source>
</evidence>
<dbReference type="RefSeq" id="WP_128179530.1">
    <property type="nucleotide sequence ID" value="NZ_CP071409.1"/>
</dbReference>
<dbReference type="InterPro" id="IPR012902">
    <property type="entry name" value="N_methyl_site"/>
</dbReference>
<keyword evidence="5" id="KW-0472">Membrane</keyword>
<evidence type="ECO:0000256" key="4">
    <source>
        <dbReference type="RuleBase" id="RU000389"/>
    </source>
</evidence>
<dbReference type="PANTHER" id="PTHR30093">
    <property type="entry name" value="GENERAL SECRETION PATHWAY PROTEIN G"/>
    <property type="match status" value="1"/>
</dbReference>
<dbReference type="PROSITE" id="PS00409">
    <property type="entry name" value="PROKAR_NTER_METHYL"/>
    <property type="match status" value="1"/>
</dbReference>
<dbReference type="GO" id="GO:0044096">
    <property type="term" value="C:type IV pilus"/>
    <property type="evidence" value="ECO:0007669"/>
    <property type="project" value="TreeGrafter"/>
</dbReference>
<comment type="subcellular location">
    <subcellularLocation>
        <location evidence="1">Membrane</location>
        <topology evidence="1">Single-pass membrane protein</topology>
    </subcellularLocation>
</comment>
<dbReference type="NCBIfam" id="NF007862">
    <property type="entry name" value="PRK10574.1"/>
    <property type="match status" value="1"/>
</dbReference>
<dbReference type="InterPro" id="IPR045584">
    <property type="entry name" value="Pilin-like"/>
</dbReference>
<evidence type="ECO:0000256" key="3">
    <source>
        <dbReference type="ARBA" id="ARBA00022481"/>
    </source>
</evidence>
<feature type="transmembrane region" description="Helical" evidence="5">
    <location>
        <begin position="12"/>
        <end position="35"/>
    </location>
</feature>
<dbReference type="Pfam" id="PF07963">
    <property type="entry name" value="N_methyl"/>
    <property type="match status" value="1"/>
</dbReference>
<dbReference type="GO" id="GO:0016020">
    <property type="term" value="C:membrane"/>
    <property type="evidence" value="ECO:0007669"/>
    <property type="project" value="UniProtKB-SubCell"/>
</dbReference>
<gene>
    <name evidence="6" type="ORF">ED28_18690</name>
</gene>
<name>A0A443I8V3_9GAMM</name>
<dbReference type="AlphaFoldDB" id="A0A443I8V3"/>
<sequence length="153" mass="16580">MDKQHLKNQRGFTLIELMIVIGIVAILSAIGLPAWQNYLQKAALTDMLQTMVPYKTSVELCTIERGSTVDCNAGSNGIPAGKGSRYVSSVEVKAGSITLSGQESLTGLTVSMTPRWSNNEGQISWQRSCTSENSSLQDACRDIFRFDDVSDAG</sequence>
<evidence type="ECO:0000256" key="1">
    <source>
        <dbReference type="ARBA" id="ARBA00004167"/>
    </source>
</evidence>
<dbReference type="PANTHER" id="PTHR30093:SF34">
    <property type="entry name" value="PREPILIN PEPTIDASE-DEPENDENT PROTEIN D"/>
    <property type="match status" value="1"/>
</dbReference>
<reference evidence="6 7" key="1">
    <citation type="submission" date="2014-04" db="EMBL/GenBank/DDBJ databases">
        <title>Draft genome sequence of Pantoea beijingensis strain LMG 27579, an emerging pathogen to Pleurotus eryngii with potential industrial application.</title>
        <authorList>
            <person name="Xu F."/>
            <person name="Liu Y."/>
            <person name="Wang S."/>
            <person name="Yin Y."/>
            <person name="Ma Y."/>
            <person name="Zhao S."/>
            <person name="Rong C."/>
        </authorList>
    </citation>
    <scope>NUCLEOTIDE SEQUENCE [LARGE SCALE GENOMIC DNA]</scope>
    <source>
        <strain evidence="6 7">LMG 27579</strain>
    </source>
</reference>
<keyword evidence="3" id="KW-0488">Methylation</keyword>
<dbReference type="NCBIfam" id="TIGR02532">
    <property type="entry name" value="IV_pilin_GFxxxE"/>
    <property type="match status" value="1"/>
</dbReference>
<dbReference type="InterPro" id="IPR001082">
    <property type="entry name" value="Pilin"/>
</dbReference>
<dbReference type="Proteomes" id="UP000288794">
    <property type="component" value="Unassembled WGS sequence"/>
</dbReference>